<name>C6HJH9_AJECH</name>
<dbReference type="InterPro" id="IPR029058">
    <property type="entry name" value="AB_hydrolase_fold"/>
</dbReference>
<evidence type="ECO:0000313" key="2">
    <source>
        <dbReference type="EMBL" id="EER39255.1"/>
    </source>
</evidence>
<dbReference type="HOGENOM" id="CLU_020336_9_1_1"/>
<dbReference type="GO" id="GO:0016787">
    <property type="term" value="F:hydrolase activity"/>
    <property type="evidence" value="ECO:0007669"/>
    <property type="project" value="UniProtKB-KW"/>
</dbReference>
<feature type="domain" description="AB hydrolase-1" evidence="1">
    <location>
        <begin position="42"/>
        <end position="310"/>
    </location>
</feature>
<proteinExistence type="predicted"/>
<dbReference type="Pfam" id="PF12697">
    <property type="entry name" value="Abhydrolase_6"/>
    <property type="match status" value="1"/>
</dbReference>
<reference evidence="3" key="1">
    <citation type="submission" date="2009-05" db="EMBL/GenBank/DDBJ databases">
        <title>The genome sequence of Ajellomyces capsulatus strain H143.</title>
        <authorList>
            <person name="Champion M."/>
            <person name="Cuomo C.A."/>
            <person name="Ma L.-J."/>
            <person name="Henn M.R."/>
            <person name="Sil A."/>
            <person name="Goldman B."/>
            <person name="Young S.K."/>
            <person name="Kodira C.D."/>
            <person name="Zeng Q."/>
            <person name="Koehrsen M."/>
            <person name="Alvarado L."/>
            <person name="Berlin A.M."/>
            <person name="Borenstein D."/>
            <person name="Chen Z."/>
            <person name="Engels R."/>
            <person name="Freedman E."/>
            <person name="Gellesch M."/>
            <person name="Goldberg J."/>
            <person name="Griggs A."/>
            <person name="Gujja S."/>
            <person name="Heiman D.I."/>
            <person name="Hepburn T.A."/>
            <person name="Howarth C."/>
            <person name="Jen D."/>
            <person name="Larson L."/>
            <person name="Lewis B."/>
            <person name="Mehta T."/>
            <person name="Park D."/>
            <person name="Pearson M."/>
            <person name="Roberts A."/>
            <person name="Saif S."/>
            <person name="Shea T.D."/>
            <person name="Shenoy N."/>
            <person name="Sisk P."/>
            <person name="Stolte C."/>
            <person name="Sykes S."/>
            <person name="Walk T."/>
            <person name="White J."/>
            <person name="Yandava C."/>
            <person name="Klein B."/>
            <person name="McEwen J.G."/>
            <person name="Puccia R."/>
            <person name="Goldman G.H."/>
            <person name="Felipe M.S."/>
            <person name="Nino-Vega G."/>
            <person name="San-Blas G."/>
            <person name="Taylor J.W."/>
            <person name="Mendoza L."/>
            <person name="Galagan J.E."/>
            <person name="Nusbaum C."/>
            <person name="Birren B.W."/>
        </authorList>
    </citation>
    <scope>NUCLEOTIDE SEQUENCE [LARGE SCALE GENOMIC DNA]</scope>
    <source>
        <strain evidence="3">H143</strain>
    </source>
</reference>
<keyword evidence="2" id="KW-0378">Hydrolase</keyword>
<protein>
    <submittedName>
        <fullName evidence="2">Alpha/beta hydrolase</fullName>
    </submittedName>
</protein>
<sequence>MEPTNTNWQYGEHEGLVSIANHCLFLGIYGPNRSAGDPIVIIIPDVASSSRQWTPVRRLLQRKVRTMLYDRSGLGDSEEMPNPTAPTAENISFELDVLLGAADIKPPYIIVCHAYGGIIAREFLHLKQFKGELHDIVGLVFVEGDQENTTALRPDENVKRMSEGQDWLRLTGLYQDMVLDPEDREGLYLEAETAKFKETAEAECGEVANSRRELGQKKQLEADPPLLGSVPVSVVMGDTTRDHERIYEAAVRSGKEGIPSPAAWQRKMAEFKELDETLQLANLNLSTKGSIAIAGNSGHNVHLTEPDAIVGEVQWILDTINNQQ</sequence>
<organism evidence="2 3">
    <name type="scientific">Ajellomyces capsulatus (strain H143)</name>
    <name type="common">Darling's disease fungus</name>
    <name type="synonym">Histoplasma capsulatum</name>
    <dbReference type="NCBI Taxonomy" id="544712"/>
    <lineage>
        <taxon>Eukaryota</taxon>
        <taxon>Fungi</taxon>
        <taxon>Dikarya</taxon>
        <taxon>Ascomycota</taxon>
        <taxon>Pezizomycotina</taxon>
        <taxon>Eurotiomycetes</taxon>
        <taxon>Eurotiomycetidae</taxon>
        <taxon>Onygenales</taxon>
        <taxon>Ajellomycetaceae</taxon>
        <taxon>Histoplasma</taxon>
    </lineage>
</organism>
<evidence type="ECO:0000259" key="1">
    <source>
        <dbReference type="Pfam" id="PF12697"/>
    </source>
</evidence>
<dbReference type="InterPro" id="IPR000073">
    <property type="entry name" value="AB_hydrolase_1"/>
</dbReference>
<dbReference type="VEuPathDB" id="FungiDB:HCDG_06360"/>
<dbReference type="Gene3D" id="3.40.50.1820">
    <property type="entry name" value="alpha/beta hydrolase"/>
    <property type="match status" value="1"/>
</dbReference>
<accession>C6HJH9</accession>
<dbReference type="SUPFAM" id="SSF53474">
    <property type="entry name" value="alpha/beta-Hydrolases"/>
    <property type="match status" value="1"/>
</dbReference>
<dbReference type="eggNOG" id="ENOG502QWGE">
    <property type="taxonomic scope" value="Eukaryota"/>
</dbReference>
<gene>
    <name evidence="2" type="ORF">HCDG_06360</name>
</gene>
<dbReference type="OrthoDB" id="294702at2759"/>
<dbReference type="OMA" id="ECGEVAN"/>
<evidence type="ECO:0000313" key="3">
    <source>
        <dbReference type="Proteomes" id="UP000002624"/>
    </source>
</evidence>
<dbReference type="EMBL" id="GG692429">
    <property type="protein sequence ID" value="EER39255.1"/>
    <property type="molecule type" value="Genomic_DNA"/>
</dbReference>
<dbReference type="Proteomes" id="UP000002624">
    <property type="component" value="Unassembled WGS sequence"/>
</dbReference>
<dbReference type="AlphaFoldDB" id="C6HJH9"/>